<organism evidence="1 2">
    <name type="scientific">Apodospora peruviana</name>
    <dbReference type="NCBI Taxonomy" id="516989"/>
    <lineage>
        <taxon>Eukaryota</taxon>
        <taxon>Fungi</taxon>
        <taxon>Dikarya</taxon>
        <taxon>Ascomycota</taxon>
        <taxon>Pezizomycotina</taxon>
        <taxon>Sordariomycetes</taxon>
        <taxon>Sordariomycetidae</taxon>
        <taxon>Sordariales</taxon>
        <taxon>Lasiosphaeriaceae</taxon>
        <taxon>Apodospora</taxon>
    </lineage>
</organism>
<dbReference type="AlphaFoldDB" id="A0AAE0HTP7"/>
<protein>
    <submittedName>
        <fullName evidence="1">Uncharacterized protein</fullName>
    </submittedName>
</protein>
<reference evidence="1" key="2">
    <citation type="submission" date="2023-06" db="EMBL/GenBank/DDBJ databases">
        <authorList>
            <consortium name="Lawrence Berkeley National Laboratory"/>
            <person name="Haridas S."/>
            <person name="Hensen N."/>
            <person name="Bonometti L."/>
            <person name="Westerberg I."/>
            <person name="Brannstrom I.O."/>
            <person name="Guillou S."/>
            <person name="Cros-Aarteil S."/>
            <person name="Calhoun S."/>
            <person name="Kuo A."/>
            <person name="Mondo S."/>
            <person name="Pangilinan J."/>
            <person name="Riley R."/>
            <person name="Labutti K."/>
            <person name="Andreopoulos B."/>
            <person name="Lipzen A."/>
            <person name="Chen C."/>
            <person name="Yanf M."/>
            <person name="Daum C."/>
            <person name="Ng V."/>
            <person name="Clum A."/>
            <person name="Steindorff A."/>
            <person name="Ohm R."/>
            <person name="Martin F."/>
            <person name="Silar P."/>
            <person name="Natvig D."/>
            <person name="Lalanne C."/>
            <person name="Gautier V."/>
            <person name="Ament-Velasquez S.L."/>
            <person name="Kruys A."/>
            <person name="Hutchinson M.I."/>
            <person name="Powell A.J."/>
            <person name="Barry K."/>
            <person name="Miller A.N."/>
            <person name="Grigoriev I.V."/>
            <person name="Debuchy R."/>
            <person name="Gladieux P."/>
            <person name="Thoren M.H."/>
            <person name="Johannesson H."/>
        </authorList>
    </citation>
    <scope>NUCLEOTIDE SEQUENCE</scope>
    <source>
        <strain evidence="1">CBS 118394</strain>
    </source>
</reference>
<sequence>MSKATPAVNFFSLPLEIREKIYELACEEITVHDWNNNGDYHRYLSRYLSAGRGLLCTSKQMTAEAAPFMWRTVKIYPGFPDVCLNPHRRDYATIKRNARRAEIFFACFCSYHLPDLPDTLHNAMYETTGSLFPEYHWLKRWEEKWAAALYQLHELPGLKQLTVTFGSCLRCHLPPRDKEHEQHAFVDEPPYGRQDVYYNEELLGHSAFCVGLERSFLDWFIPCMHVDKLTLRGDVPPSIMFRLMSPQGDDGFKLKLHYMSSGLARFIEARGRLPLPLDQEEDVYDNISGGVLATLWPDGEEAAPADNEIIDTKQSLPYYPRNGGEVIMVAEGYVENLRSLTSFWEKTVREEEEGLPEEGDYPFMTKILEELGNFDHEKTLDYVHEP</sequence>
<dbReference type="Proteomes" id="UP001283341">
    <property type="component" value="Unassembled WGS sequence"/>
</dbReference>
<name>A0AAE0HTP7_9PEZI</name>
<evidence type="ECO:0000313" key="1">
    <source>
        <dbReference type="EMBL" id="KAK3312417.1"/>
    </source>
</evidence>
<keyword evidence="2" id="KW-1185">Reference proteome</keyword>
<proteinExistence type="predicted"/>
<accession>A0AAE0HTP7</accession>
<comment type="caution">
    <text evidence="1">The sequence shown here is derived from an EMBL/GenBank/DDBJ whole genome shotgun (WGS) entry which is preliminary data.</text>
</comment>
<dbReference type="EMBL" id="JAUEDM010000009">
    <property type="protein sequence ID" value="KAK3312417.1"/>
    <property type="molecule type" value="Genomic_DNA"/>
</dbReference>
<gene>
    <name evidence="1" type="ORF">B0H66DRAFT_538705</name>
</gene>
<evidence type="ECO:0000313" key="2">
    <source>
        <dbReference type="Proteomes" id="UP001283341"/>
    </source>
</evidence>
<reference evidence="1" key="1">
    <citation type="journal article" date="2023" name="Mol. Phylogenet. Evol.">
        <title>Genome-scale phylogeny and comparative genomics of the fungal order Sordariales.</title>
        <authorList>
            <person name="Hensen N."/>
            <person name="Bonometti L."/>
            <person name="Westerberg I."/>
            <person name="Brannstrom I.O."/>
            <person name="Guillou S."/>
            <person name="Cros-Aarteil S."/>
            <person name="Calhoun S."/>
            <person name="Haridas S."/>
            <person name="Kuo A."/>
            <person name="Mondo S."/>
            <person name="Pangilinan J."/>
            <person name="Riley R."/>
            <person name="LaButti K."/>
            <person name="Andreopoulos B."/>
            <person name="Lipzen A."/>
            <person name="Chen C."/>
            <person name="Yan M."/>
            <person name="Daum C."/>
            <person name="Ng V."/>
            <person name="Clum A."/>
            <person name="Steindorff A."/>
            <person name="Ohm R.A."/>
            <person name="Martin F."/>
            <person name="Silar P."/>
            <person name="Natvig D.O."/>
            <person name="Lalanne C."/>
            <person name="Gautier V."/>
            <person name="Ament-Velasquez S.L."/>
            <person name="Kruys A."/>
            <person name="Hutchinson M.I."/>
            <person name="Powell A.J."/>
            <person name="Barry K."/>
            <person name="Miller A.N."/>
            <person name="Grigoriev I.V."/>
            <person name="Debuchy R."/>
            <person name="Gladieux P."/>
            <person name="Hiltunen Thoren M."/>
            <person name="Johannesson H."/>
        </authorList>
    </citation>
    <scope>NUCLEOTIDE SEQUENCE</scope>
    <source>
        <strain evidence="1">CBS 118394</strain>
    </source>
</reference>